<dbReference type="Proteomes" id="UP000006911">
    <property type="component" value="Unassembled WGS sequence"/>
</dbReference>
<evidence type="ECO:0000313" key="1">
    <source>
        <dbReference type="EMBL" id="CAZ82238.1"/>
    </source>
</evidence>
<reference evidence="1 2" key="1">
    <citation type="journal article" date="2010" name="Nature">
        <title>Perigord black truffle genome uncovers evolutionary origins and mechanisms of symbiosis.</title>
        <authorList>
            <person name="Martin F."/>
            <person name="Kohler A."/>
            <person name="Murat C."/>
            <person name="Balestrini R."/>
            <person name="Coutinho P.M."/>
            <person name="Jaillon O."/>
            <person name="Montanini B."/>
            <person name="Morin E."/>
            <person name="Noel B."/>
            <person name="Percudani R."/>
            <person name="Porcel B."/>
            <person name="Rubini A."/>
            <person name="Amicucci A."/>
            <person name="Amselem J."/>
            <person name="Anthouard V."/>
            <person name="Arcioni S."/>
            <person name="Artiguenave F."/>
            <person name="Aury J.M."/>
            <person name="Ballario P."/>
            <person name="Bolchi A."/>
            <person name="Brenna A."/>
            <person name="Brun A."/>
            <person name="Buee M."/>
            <person name="Cantarel B."/>
            <person name="Chevalier G."/>
            <person name="Couloux A."/>
            <person name="Da Silva C."/>
            <person name="Denoeud F."/>
            <person name="Duplessis S."/>
            <person name="Ghignone S."/>
            <person name="Hilselberger B."/>
            <person name="Iotti M."/>
            <person name="Marcais B."/>
            <person name="Mello A."/>
            <person name="Miranda M."/>
            <person name="Pacioni G."/>
            <person name="Quesneville H."/>
            <person name="Riccioni C."/>
            <person name="Ruotolo R."/>
            <person name="Splivallo R."/>
            <person name="Stocchi V."/>
            <person name="Tisserant E."/>
            <person name="Viscomi A.R."/>
            <person name="Zambonelli A."/>
            <person name="Zampieri E."/>
            <person name="Henrissat B."/>
            <person name="Lebrun M.H."/>
            <person name="Paolocci F."/>
            <person name="Bonfante P."/>
            <person name="Ottonello S."/>
            <person name="Wincker P."/>
        </authorList>
    </citation>
    <scope>NUCLEOTIDE SEQUENCE [LARGE SCALE GENOMIC DNA]</scope>
    <source>
        <strain evidence="1 2">Mel28</strain>
    </source>
</reference>
<accession>D5GCJ5</accession>
<name>D5GCJ5_TUBMM</name>
<dbReference type="EMBL" id="FN430109">
    <property type="protein sequence ID" value="CAZ82238.1"/>
    <property type="molecule type" value="Genomic_DNA"/>
</dbReference>
<dbReference type="KEGG" id="tml:GSTUM_00005927001"/>
<dbReference type="HOGENOM" id="CLU_2051370_0_0_1"/>
<evidence type="ECO:0000313" key="2">
    <source>
        <dbReference type="Proteomes" id="UP000006911"/>
    </source>
</evidence>
<organism evidence="1 2">
    <name type="scientific">Tuber melanosporum (strain Mel28)</name>
    <name type="common">Perigord black truffle</name>
    <dbReference type="NCBI Taxonomy" id="656061"/>
    <lineage>
        <taxon>Eukaryota</taxon>
        <taxon>Fungi</taxon>
        <taxon>Dikarya</taxon>
        <taxon>Ascomycota</taxon>
        <taxon>Pezizomycotina</taxon>
        <taxon>Pezizomycetes</taxon>
        <taxon>Pezizales</taxon>
        <taxon>Tuberaceae</taxon>
        <taxon>Tuber</taxon>
    </lineage>
</organism>
<dbReference type="RefSeq" id="XP_002838047.1">
    <property type="nucleotide sequence ID" value="XM_002838001.1"/>
</dbReference>
<dbReference type="GeneID" id="9186420"/>
<protein>
    <submittedName>
        <fullName evidence="1">(Perigord truffle) hypothetical protein</fullName>
    </submittedName>
</protein>
<dbReference type="AlphaFoldDB" id="D5GCJ5"/>
<keyword evidence="2" id="KW-1185">Reference proteome</keyword>
<dbReference type="InParanoid" id="D5GCJ5"/>
<gene>
    <name evidence="1" type="ORF">GSTUM_00005927001</name>
</gene>
<sequence length="120" mass="13604">MAASDSSDSAINGTSDRERIDALRADVLALTSLVEGFSTRTAEDATMHWQLSGESKARLDHLDQMMQTRLRLSCYKHLLINQQLIKQHANPNGCNDVSLWLFVCLFAYFSVVKHDGYQWQ</sequence>
<proteinExistence type="predicted"/>